<organism evidence="2 3">
    <name type="scientific">Gossypium harknessii</name>
    <dbReference type="NCBI Taxonomy" id="34285"/>
    <lineage>
        <taxon>Eukaryota</taxon>
        <taxon>Viridiplantae</taxon>
        <taxon>Streptophyta</taxon>
        <taxon>Embryophyta</taxon>
        <taxon>Tracheophyta</taxon>
        <taxon>Spermatophyta</taxon>
        <taxon>Magnoliopsida</taxon>
        <taxon>eudicotyledons</taxon>
        <taxon>Gunneridae</taxon>
        <taxon>Pentapetalae</taxon>
        <taxon>rosids</taxon>
        <taxon>malvids</taxon>
        <taxon>Malvales</taxon>
        <taxon>Malvaceae</taxon>
        <taxon>Malvoideae</taxon>
        <taxon>Gossypium</taxon>
    </lineage>
</organism>
<comment type="caution">
    <text evidence="2">The sequence shown here is derived from an EMBL/GenBank/DDBJ whole genome shotgun (WGS) entry which is preliminary data.</text>
</comment>
<proteinExistence type="predicted"/>
<dbReference type="InterPro" id="IPR025558">
    <property type="entry name" value="DUF4283"/>
</dbReference>
<dbReference type="Proteomes" id="UP000593560">
    <property type="component" value="Unassembled WGS sequence"/>
</dbReference>
<evidence type="ECO:0000259" key="1">
    <source>
        <dbReference type="Pfam" id="PF14111"/>
    </source>
</evidence>
<gene>
    <name evidence="2" type="ORF">Gohar_027371</name>
</gene>
<dbReference type="AlphaFoldDB" id="A0A7J9HUL5"/>
<evidence type="ECO:0000313" key="3">
    <source>
        <dbReference type="Proteomes" id="UP000593560"/>
    </source>
</evidence>
<keyword evidence="3" id="KW-1185">Reference proteome</keyword>
<dbReference type="PANTHER" id="PTHR31286">
    <property type="entry name" value="GLYCINE-RICH CELL WALL STRUCTURAL PROTEIN 1.8-LIKE"/>
    <property type="match status" value="1"/>
</dbReference>
<accession>A0A7J9HUL5</accession>
<sequence>MKAIDLTRWKMWPTTCPDLTFMDLPPPVDFVMLPNVHPNSRGDAAAASLSNFLYLQFINKNPTTMSKMYTPRIFNTEGIMEDAMANMRLIDEEEEAIQEFDGEACSAYQFCLVGRCLTDSIVHFPSLRNTMADLWHPIGGICITELGEKRYLFQFFNEIDCARVIAGIPWFFNNHLLILQKIVGGEKPTEMELNLTEFWVQVHDLPPGMMNVSMAKQFGDFCGKFIEYDTSIPTLGSQMFLRIRVCLDITVPLKRKKKVLIGKTTTVYA</sequence>
<dbReference type="EMBL" id="JABFAD010000011">
    <property type="protein sequence ID" value="MBA0813526.1"/>
    <property type="molecule type" value="Genomic_DNA"/>
</dbReference>
<feature type="non-terminal residue" evidence="2">
    <location>
        <position position="1"/>
    </location>
</feature>
<dbReference type="Pfam" id="PF14111">
    <property type="entry name" value="DUF4283"/>
    <property type="match status" value="1"/>
</dbReference>
<evidence type="ECO:0000313" key="2">
    <source>
        <dbReference type="EMBL" id="MBA0813526.1"/>
    </source>
</evidence>
<dbReference type="OrthoDB" id="1750606at2759"/>
<reference evidence="2 3" key="1">
    <citation type="journal article" date="2019" name="Genome Biol. Evol.">
        <title>Insights into the evolution of the New World diploid cottons (Gossypium, subgenus Houzingenia) based on genome sequencing.</title>
        <authorList>
            <person name="Grover C.E."/>
            <person name="Arick M.A. 2nd"/>
            <person name="Thrash A."/>
            <person name="Conover J.L."/>
            <person name="Sanders W.S."/>
            <person name="Peterson D.G."/>
            <person name="Frelichowski J.E."/>
            <person name="Scheffler J.A."/>
            <person name="Scheffler B.E."/>
            <person name="Wendel J.F."/>
        </authorList>
    </citation>
    <scope>NUCLEOTIDE SEQUENCE [LARGE SCALE GENOMIC DNA]</scope>
    <source>
        <strain evidence="2">0</strain>
        <tissue evidence="2">Leaf</tissue>
    </source>
</reference>
<feature type="domain" description="DUF4283" evidence="1">
    <location>
        <begin position="108"/>
        <end position="190"/>
    </location>
</feature>
<protein>
    <recommendedName>
        <fullName evidence="1">DUF4283 domain-containing protein</fullName>
    </recommendedName>
</protein>
<name>A0A7J9HUL5_9ROSI</name>
<dbReference type="PANTHER" id="PTHR31286:SF153">
    <property type="entry name" value="DUF4283 DOMAIN PROTEIN"/>
    <property type="match status" value="1"/>
</dbReference>
<dbReference type="InterPro" id="IPR040256">
    <property type="entry name" value="At4g02000-like"/>
</dbReference>